<proteinExistence type="predicted"/>
<feature type="chain" id="PRO_5026793111" evidence="2">
    <location>
        <begin position="30"/>
        <end position="268"/>
    </location>
</feature>
<evidence type="ECO:0000256" key="2">
    <source>
        <dbReference type="SAM" id="SignalP"/>
    </source>
</evidence>
<dbReference type="KEGG" id="bwa:HLV38_03295"/>
<reference evidence="4" key="1">
    <citation type="submission" date="2020-05" db="EMBL/GenBank/DDBJ databases">
        <title>Novel species in genus Nocardioides.</title>
        <authorList>
            <person name="Zhang G."/>
        </authorList>
    </citation>
    <scope>NUCLEOTIDE SEQUENCE [LARGE SCALE GENOMIC DNA]</scope>
    <source>
        <strain evidence="4">zg-1050</strain>
    </source>
</reference>
<keyword evidence="1" id="KW-0812">Transmembrane</keyword>
<dbReference type="EMBL" id="CP053716">
    <property type="protein sequence ID" value="QKF07252.1"/>
    <property type="molecule type" value="Genomic_DNA"/>
</dbReference>
<feature type="signal peptide" evidence="2">
    <location>
        <begin position="1"/>
        <end position="29"/>
    </location>
</feature>
<accession>A0A6M8J8U3</accession>
<organism evidence="3 4">
    <name type="scientific">Berryella wangjianweii</name>
    <dbReference type="NCBI Taxonomy" id="2734634"/>
    <lineage>
        <taxon>Bacteria</taxon>
        <taxon>Bacillati</taxon>
        <taxon>Actinomycetota</taxon>
        <taxon>Coriobacteriia</taxon>
        <taxon>Eggerthellales</taxon>
        <taxon>Eggerthellaceae</taxon>
        <taxon>Berryella</taxon>
    </lineage>
</organism>
<dbReference type="AlphaFoldDB" id="A0A6M8J8U3"/>
<dbReference type="RefSeq" id="WP_173164260.1">
    <property type="nucleotide sequence ID" value="NZ_CP053716.1"/>
</dbReference>
<keyword evidence="4" id="KW-1185">Reference proteome</keyword>
<dbReference type="Proteomes" id="UP000503297">
    <property type="component" value="Chromosome"/>
</dbReference>
<evidence type="ECO:0000256" key="1">
    <source>
        <dbReference type="SAM" id="Phobius"/>
    </source>
</evidence>
<evidence type="ECO:0000313" key="4">
    <source>
        <dbReference type="Proteomes" id="UP000503297"/>
    </source>
</evidence>
<keyword evidence="2" id="KW-0732">Signal</keyword>
<feature type="transmembrane region" description="Helical" evidence="1">
    <location>
        <begin position="176"/>
        <end position="195"/>
    </location>
</feature>
<keyword evidence="1" id="KW-1133">Transmembrane helix</keyword>
<sequence length="268" mass="28194">MLASLFAADLRRAVLRGLPLFLLAFCAAAATLTAFSENGAWVCVWAGEGGTNAWGFYPPTYGDAGLLATGVPEGVSARAFALSAAAVAHTGLFPLASVVFLHRFYFEEVRSGGHLVSLARGVPRGRLFLSKLVVGSLLLQGAYVALTLFEVAWLLAPSGFADAGSVLQCVLRRVPLNLAVNQSYILFCMAAYSWLPNGPSAAGFLVVATIAGLVAKVAIPTGFAPTHMGLWIQACGMSWSDISSSLALMAMLSCVPLYVVAYLGMRRI</sequence>
<protein>
    <submittedName>
        <fullName evidence="3">Uncharacterized protein</fullName>
    </submittedName>
</protein>
<feature type="transmembrane region" description="Helical" evidence="1">
    <location>
        <begin position="244"/>
        <end position="265"/>
    </location>
</feature>
<name>A0A6M8J8U3_9ACTN</name>
<feature type="transmembrane region" description="Helical" evidence="1">
    <location>
        <begin position="79"/>
        <end position="101"/>
    </location>
</feature>
<keyword evidence="1" id="KW-0472">Membrane</keyword>
<feature type="transmembrane region" description="Helical" evidence="1">
    <location>
        <begin position="132"/>
        <end position="156"/>
    </location>
</feature>
<gene>
    <name evidence="3" type="ORF">HLV38_03295</name>
</gene>
<feature type="transmembrane region" description="Helical" evidence="1">
    <location>
        <begin position="202"/>
        <end position="224"/>
    </location>
</feature>
<evidence type="ECO:0000313" key="3">
    <source>
        <dbReference type="EMBL" id="QKF07252.1"/>
    </source>
</evidence>